<keyword evidence="5" id="KW-1185">Reference proteome</keyword>
<evidence type="ECO:0008006" key="6">
    <source>
        <dbReference type="Google" id="ProtNLM"/>
    </source>
</evidence>
<name>A0ABQ8TUV3_PERAM</name>
<evidence type="ECO:0000256" key="1">
    <source>
        <dbReference type="ARBA" id="ARBA00004123"/>
    </source>
</evidence>
<gene>
    <name evidence="4" type="ORF">ANN_01029</name>
</gene>
<dbReference type="InterPro" id="IPR007889">
    <property type="entry name" value="HTH_Psq"/>
</dbReference>
<dbReference type="EMBL" id="JAJSOF020000003">
    <property type="protein sequence ID" value="KAJ4449626.1"/>
    <property type="molecule type" value="Genomic_DNA"/>
</dbReference>
<evidence type="ECO:0000259" key="2">
    <source>
        <dbReference type="Pfam" id="PF03184"/>
    </source>
</evidence>
<dbReference type="Pfam" id="PF03184">
    <property type="entry name" value="DDE_1"/>
    <property type="match status" value="1"/>
</dbReference>
<sequence>MGKYKAKKVGRWTERNMDEALAAVRGCMSLKEAARQFKIPYTTLQNRHMECMDPAKESNDIPNKFSTKEKMEGKDWLTGFLERHPDLAKRKPQGLSQARCDGLNKIDGKRSPSKDVQIGFPNGTKVITTESGWITEDAFLLWLKHFERFRAPGPSVLVLDGHINHKSLRTLEFCEKKQINVICLPSHTTRRLQPLYRSFFKPLKTYFCEASNNFVHRFLEDEGPRKISKVTFGGMLKTAWCKAATPGIAESGFRTTGIYPFNPDVMQEHEYLPTLSSSAAPSTVTYNEDLSLPSHVSQQISESAEISSMTSMVHLYGQIVIPELWKHLYILPTNASNP</sequence>
<proteinExistence type="predicted"/>
<feature type="domain" description="HTH psq-type" evidence="3">
    <location>
        <begin position="14"/>
        <end position="49"/>
    </location>
</feature>
<dbReference type="InterPro" id="IPR004875">
    <property type="entry name" value="DDE_SF_endonuclease_dom"/>
</dbReference>
<dbReference type="Proteomes" id="UP001148838">
    <property type="component" value="Unassembled WGS sequence"/>
</dbReference>
<evidence type="ECO:0000313" key="4">
    <source>
        <dbReference type="EMBL" id="KAJ4449626.1"/>
    </source>
</evidence>
<reference evidence="4 5" key="1">
    <citation type="journal article" date="2022" name="Allergy">
        <title>Genome assembly and annotation of Periplaneta americana reveal a comprehensive cockroach allergen profile.</title>
        <authorList>
            <person name="Wang L."/>
            <person name="Xiong Q."/>
            <person name="Saelim N."/>
            <person name="Wang L."/>
            <person name="Nong W."/>
            <person name="Wan A.T."/>
            <person name="Shi M."/>
            <person name="Liu X."/>
            <person name="Cao Q."/>
            <person name="Hui J.H.L."/>
            <person name="Sookrung N."/>
            <person name="Leung T.F."/>
            <person name="Tungtrongchitr A."/>
            <person name="Tsui S.K.W."/>
        </authorList>
    </citation>
    <scope>NUCLEOTIDE SEQUENCE [LARGE SCALE GENOMIC DNA]</scope>
    <source>
        <strain evidence="4">PWHHKU_190912</strain>
    </source>
</reference>
<feature type="domain" description="DDE-1" evidence="2">
    <location>
        <begin position="129"/>
        <end position="215"/>
    </location>
</feature>
<comment type="subcellular location">
    <subcellularLocation>
        <location evidence="1">Nucleus</location>
    </subcellularLocation>
</comment>
<dbReference type="Pfam" id="PF05225">
    <property type="entry name" value="HTH_psq"/>
    <property type="match status" value="1"/>
</dbReference>
<comment type="caution">
    <text evidence="4">The sequence shown here is derived from an EMBL/GenBank/DDBJ whole genome shotgun (WGS) entry which is preliminary data.</text>
</comment>
<dbReference type="InterPro" id="IPR009057">
    <property type="entry name" value="Homeodomain-like_sf"/>
</dbReference>
<dbReference type="InterPro" id="IPR050863">
    <property type="entry name" value="CenT-Element_Derived"/>
</dbReference>
<organism evidence="4 5">
    <name type="scientific">Periplaneta americana</name>
    <name type="common">American cockroach</name>
    <name type="synonym">Blatta americana</name>
    <dbReference type="NCBI Taxonomy" id="6978"/>
    <lineage>
        <taxon>Eukaryota</taxon>
        <taxon>Metazoa</taxon>
        <taxon>Ecdysozoa</taxon>
        <taxon>Arthropoda</taxon>
        <taxon>Hexapoda</taxon>
        <taxon>Insecta</taxon>
        <taxon>Pterygota</taxon>
        <taxon>Neoptera</taxon>
        <taxon>Polyneoptera</taxon>
        <taxon>Dictyoptera</taxon>
        <taxon>Blattodea</taxon>
        <taxon>Blattoidea</taxon>
        <taxon>Blattidae</taxon>
        <taxon>Blattinae</taxon>
        <taxon>Periplaneta</taxon>
    </lineage>
</organism>
<evidence type="ECO:0000259" key="3">
    <source>
        <dbReference type="Pfam" id="PF05225"/>
    </source>
</evidence>
<evidence type="ECO:0000313" key="5">
    <source>
        <dbReference type="Proteomes" id="UP001148838"/>
    </source>
</evidence>
<accession>A0ABQ8TUV3</accession>
<dbReference type="PANTHER" id="PTHR19303:SF74">
    <property type="entry name" value="POGO TRANSPOSABLE ELEMENT WITH KRAB DOMAIN"/>
    <property type="match status" value="1"/>
</dbReference>
<dbReference type="PANTHER" id="PTHR19303">
    <property type="entry name" value="TRANSPOSON"/>
    <property type="match status" value="1"/>
</dbReference>
<dbReference type="Gene3D" id="1.10.10.60">
    <property type="entry name" value="Homeodomain-like"/>
    <property type="match status" value="1"/>
</dbReference>
<protein>
    <recommendedName>
        <fullName evidence="6">HTH psq-type domain-containing protein</fullName>
    </recommendedName>
</protein>
<dbReference type="SUPFAM" id="SSF46689">
    <property type="entry name" value="Homeodomain-like"/>
    <property type="match status" value="1"/>
</dbReference>